<evidence type="ECO:0000313" key="3">
    <source>
        <dbReference type="Proteomes" id="UP000315003"/>
    </source>
</evidence>
<evidence type="ECO:0000313" key="2">
    <source>
        <dbReference type="EMBL" id="QDT59960.1"/>
    </source>
</evidence>
<evidence type="ECO:0000256" key="1">
    <source>
        <dbReference type="SAM" id="MobiDB-lite"/>
    </source>
</evidence>
<dbReference type="EMBL" id="CP036272">
    <property type="protein sequence ID" value="QDT59960.1"/>
    <property type="molecule type" value="Genomic_DNA"/>
</dbReference>
<feature type="compositionally biased region" description="Basic and acidic residues" evidence="1">
    <location>
        <begin position="53"/>
        <end position="71"/>
    </location>
</feature>
<feature type="region of interest" description="Disordered" evidence="1">
    <location>
        <begin position="1"/>
        <end position="35"/>
    </location>
</feature>
<keyword evidence="3" id="KW-1185">Reference proteome</keyword>
<feature type="compositionally biased region" description="Polar residues" evidence="1">
    <location>
        <begin position="20"/>
        <end position="35"/>
    </location>
</feature>
<feature type="region of interest" description="Disordered" evidence="1">
    <location>
        <begin position="52"/>
        <end position="157"/>
    </location>
</feature>
<accession>A0A517SV23</accession>
<feature type="compositionally biased region" description="Basic residues" evidence="1">
    <location>
        <begin position="117"/>
        <end position="137"/>
    </location>
</feature>
<feature type="compositionally biased region" description="Polar residues" evidence="1">
    <location>
        <begin position="77"/>
        <end position="101"/>
    </location>
</feature>
<proteinExistence type="predicted"/>
<reference evidence="2 3" key="1">
    <citation type="submission" date="2019-02" db="EMBL/GenBank/DDBJ databases">
        <title>Deep-cultivation of Planctomycetes and their phenomic and genomic characterization uncovers novel biology.</title>
        <authorList>
            <person name="Wiegand S."/>
            <person name="Jogler M."/>
            <person name="Boedeker C."/>
            <person name="Pinto D."/>
            <person name="Vollmers J."/>
            <person name="Rivas-Marin E."/>
            <person name="Kohn T."/>
            <person name="Peeters S.H."/>
            <person name="Heuer A."/>
            <person name="Rast P."/>
            <person name="Oberbeckmann S."/>
            <person name="Bunk B."/>
            <person name="Jeske O."/>
            <person name="Meyerdierks A."/>
            <person name="Storesund J.E."/>
            <person name="Kallscheuer N."/>
            <person name="Luecker S."/>
            <person name="Lage O.M."/>
            <person name="Pohl T."/>
            <person name="Merkel B.J."/>
            <person name="Hornburger P."/>
            <person name="Mueller R.-W."/>
            <person name="Bruemmer F."/>
            <person name="Labrenz M."/>
            <person name="Spormann A.M."/>
            <person name="Op den Camp H."/>
            <person name="Overmann J."/>
            <person name="Amann R."/>
            <person name="Jetten M.S.M."/>
            <person name="Mascher T."/>
            <person name="Medema M.H."/>
            <person name="Devos D.P."/>
            <person name="Kaster A.-K."/>
            <person name="Ovreas L."/>
            <person name="Rohde M."/>
            <person name="Galperin M.Y."/>
            <person name="Jogler C."/>
        </authorList>
    </citation>
    <scope>NUCLEOTIDE SEQUENCE [LARGE SCALE GENOMIC DNA]</scope>
    <source>
        <strain evidence="2 3">SV_7m_r</strain>
    </source>
</reference>
<dbReference type="AlphaFoldDB" id="A0A517SV23"/>
<organism evidence="2 3">
    <name type="scientific">Stieleria bergensis</name>
    <dbReference type="NCBI Taxonomy" id="2528025"/>
    <lineage>
        <taxon>Bacteria</taxon>
        <taxon>Pseudomonadati</taxon>
        <taxon>Planctomycetota</taxon>
        <taxon>Planctomycetia</taxon>
        <taxon>Pirellulales</taxon>
        <taxon>Pirellulaceae</taxon>
        <taxon>Stieleria</taxon>
    </lineage>
</organism>
<protein>
    <submittedName>
        <fullName evidence="2">Uncharacterized protein</fullName>
    </submittedName>
</protein>
<name>A0A517SV23_9BACT</name>
<sequence length="157" mass="16936">MKSSLRGTSDVAHWGERTLHSASTRPTLQTGMRSTESLRSNLLRRSIALISDHASDSKRPAGDTIMHRQRFDVNPCRTKSASGPNSKGVSTKTASAVNARSQRVARGEPQIPAPAHTRSHTLTHAHTRSHTLTHAHGKPQSQAGTPVSPPVDTDRTS</sequence>
<gene>
    <name evidence="2" type="ORF">SV7mr_24740</name>
</gene>
<dbReference type="Proteomes" id="UP000315003">
    <property type="component" value="Chromosome"/>
</dbReference>